<dbReference type="OrthoDB" id="9815791at2"/>
<comment type="caution">
    <text evidence="11">The sequence shown here is derived from an EMBL/GenBank/DDBJ whole genome shotgun (WGS) entry which is preliminary data.</text>
</comment>
<dbReference type="EMBL" id="RBIM01000004">
    <property type="protein sequence ID" value="RKQ96603.1"/>
    <property type="molecule type" value="Genomic_DNA"/>
</dbReference>
<keyword evidence="4" id="KW-0520">NAD</keyword>
<evidence type="ECO:0000313" key="12">
    <source>
        <dbReference type="Proteomes" id="UP000273675"/>
    </source>
</evidence>
<reference evidence="11 12" key="1">
    <citation type="submission" date="2018-10" db="EMBL/GenBank/DDBJ databases">
        <title>Genomic Encyclopedia of Type Strains, Phase IV (KMG-IV): sequencing the most valuable type-strain genomes for metagenomic binning, comparative biology and taxonomic classification.</title>
        <authorList>
            <person name="Goeker M."/>
        </authorList>
    </citation>
    <scope>NUCLEOTIDE SEQUENCE [LARGE SCALE GENOMIC DNA]</scope>
    <source>
        <strain evidence="11 12">DSM 4734</strain>
    </source>
</reference>
<dbReference type="InterPro" id="IPR018211">
    <property type="entry name" value="ADH_Fe_CS"/>
</dbReference>
<dbReference type="AlphaFoldDB" id="A0A495D3W1"/>
<evidence type="ECO:0000259" key="9">
    <source>
        <dbReference type="Pfam" id="PF00465"/>
    </source>
</evidence>
<evidence type="ECO:0000256" key="2">
    <source>
        <dbReference type="ARBA" id="ARBA00007358"/>
    </source>
</evidence>
<comment type="catalytic activity">
    <reaction evidence="6">
        <text>a primary alcohol + NAD(+) = an aldehyde + NADH + H(+)</text>
        <dbReference type="Rhea" id="RHEA:10736"/>
        <dbReference type="ChEBI" id="CHEBI:15378"/>
        <dbReference type="ChEBI" id="CHEBI:15734"/>
        <dbReference type="ChEBI" id="CHEBI:17478"/>
        <dbReference type="ChEBI" id="CHEBI:57540"/>
        <dbReference type="ChEBI" id="CHEBI:57945"/>
        <dbReference type="EC" id="1.1.1.1"/>
    </reaction>
</comment>
<dbReference type="FunFam" id="1.20.1090.10:FF:000001">
    <property type="entry name" value="Aldehyde-alcohol dehydrogenase"/>
    <property type="match status" value="1"/>
</dbReference>
<comment type="similarity">
    <text evidence="2">Belongs to the iron-containing alcohol dehydrogenase family.</text>
</comment>
<dbReference type="RefSeq" id="WP_121211155.1">
    <property type="nucleotide sequence ID" value="NZ_RBIM01000004.1"/>
</dbReference>
<dbReference type="Proteomes" id="UP000273675">
    <property type="component" value="Unassembled WGS sequence"/>
</dbReference>
<protein>
    <recommendedName>
        <fullName evidence="7">Alcohol dehydrogenase 2</fullName>
    </recommendedName>
    <alternativeName>
        <fullName evidence="8">Alcohol dehydrogenase II</fullName>
    </alternativeName>
</protein>
<organism evidence="11 12">
    <name type="scientific">Maricaulis maris</name>
    <dbReference type="NCBI Taxonomy" id="74318"/>
    <lineage>
        <taxon>Bacteria</taxon>
        <taxon>Pseudomonadati</taxon>
        <taxon>Pseudomonadota</taxon>
        <taxon>Alphaproteobacteria</taxon>
        <taxon>Maricaulales</taxon>
        <taxon>Maricaulaceae</taxon>
        <taxon>Maricaulis</taxon>
    </lineage>
</organism>
<feature type="domain" description="Alcohol dehydrogenase iron-type/glycerol dehydrogenase GldA" evidence="9">
    <location>
        <begin position="11"/>
        <end position="177"/>
    </location>
</feature>
<sequence>MATFQFRTVPHIHAGRGSAGKLEMIAASLMAGVERVVLVTDKGVRQFGLIDRALAGLEAAGRSILVIDDVVADPPEDMVLAATARARDFGGQLVVGFGGGSSMDTAKLVALLLGSDQPLSDMYGVNQVTGSRLPLILIPTTAGTGSEVTPISVVTVGKTSKMGVNDPALYGDMAVLDAELTLGLPRHVTAATGIDAMVHGIEAYTSALEKNPVSDALALAGLKKLHGAIERACLDGTDIEAREDMLLGALLTGQAFANAPVGAVHALAYPLGGIFHVPHGLSNSLMLPPVLRYNAASAEPLYTQLAAHLDLAAPSTDALVTEMERIADVVGIETRLSQVGVSHNDLPRLAEDAMKVERLLKNNPRPMTLEAAQACYEAVL</sequence>
<evidence type="ECO:0000256" key="8">
    <source>
        <dbReference type="ARBA" id="ARBA00076680"/>
    </source>
</evidence>
<feature type="domain" description="Fe-containing alcohol dehydrogenase-like C-terminal" evidence="10">
    <location>
        <begin position="189"/>
        <end position="378"/>
    </location>
</feature>
<evidence type="ECO:0000256" key="7">
    <source>
        <dbReference type="ARBA" id="ARBA00074848"/>
    </source>
</evidence>
<dbReference type="Pfam" id="PF25137">
    <property type="entry name" value="ADH_Fe_C"/>
    <property type="match status" value="1"/>
</dbReference>
<evidence type="ECO:0000256" key="5">
    <source>
        <dbReference type="ARBA" id="ARBA00049164"/>
    </source>
</evidence>
<keyword evidence="3" id="KW-0560">Oxidoreductase</keyword>
<dbReference type="Gene3D" id="3.40.50.1970">
    <property type="match status" value="1"/>
</dbReference>
<dbReference type="PANTHER" id="PTHR11496">
    <property type="entry name" value="ALCOHOL DEHYDROGENASE"/>
    <property type="match status" value="1"/>
</dbReference>
<comment type="cofactor">
    <cofactor evidence="1">
        <name>Fe cation</name>
        <dbReference type="ChEBI" id="CHEBI:24875"/>
    </cofactor>
</comment>
<evidence type="ECO:0000256" key="4">
    <source>
        <dbReference type="ARBA" id="ARBA00023027"/>
    </source>
</evidence>
<evidence type="ECO:0000256" key="6">
    <source>
        <dbReference type="ARBA" id="ARBA00049243"/>
    </source>
</evidence>
<accession>A0A495D3W1</accession>
<dbReference type="PANTHER" id="PTHR11496:SF102">
    <property type="entry name" value="ALCOHOL DEHYDROGENASE 4"/>
    <property type="match status" value="1"/>
</dbReference>
<dbReference type="InterPro" id="IPR001670">
    <property type="entry name" value="ADH_Fe/GldA"/>
</dbReference>
<gene>
    <name evidence="11" type="ORF">C7435_1935</name>
</gene>
<comment type="catalytic activity">
    <reaction evidence="5">
        <text>a secondary alcohol + NAD(+) = a ketone + NADH + H(+)</text>
        <dbReference type="Rhea" id="RHEA:10740"/>
        <dbReference type="ChEBI" id="CHEBI:15378"/>
        <dbReference type="ChEBI" id="CHEBI:17087"/>
        <dbReference type="ChEBI" id="CHEBI:35681"/>
        <dbReference type="ChEBI" id="CHEBI:57540"/>
        <dbReference type="ChEBI" id="CHEBI:57945"/>
        <dbReference type="EC" id="1.1.1.1"/>
    </reaction>
</comment>
<proteinExistence type="inferred from homology"/>
<evidence type="ECO:0000313" key="11">
    <source>
        <dbReference type="EMBL" id="RKQ96603.1"/>
    </source>
</evidence>
<dbReference type="FunFam" id="3.40.50.1970:FF:000003">
    <property type="entry name" value="Alcohol dehydrogenase, iron-containing"/>
    <property type="match status" value="1"/>
</dbReference>
<dbReference type="Pfam" id="PF00465">
    <property type="entry name" value="Fe-ADH"/>
    <property type="match status" value="1"/>
</dbReference>
<name>A0A495D3W1_9PROT</name>
<evidence type="ECO:0000256" key="1">
    <source>
        <dbReference type="ARBA" id="ARBA00001962"/>
    </source>
</evidence>
<dbReference type="GO" id="GO:0004022">
    <property type="term" value="F:alcohol dehydrogenase (NAD+) activity"/>
    <property type="evidence" value="ECO:0007669"/>
    <property type="project" value="UniProtKB-EC"/>
</dbReference>
<dbReference type="InterPro" id="IPR039697">
    <property type="entry name" value="Alcohol_dehydrogenase_Fe"/>
</dbReference>
<evidence type="ECO:0000256" key="3">
    <source>
        <dbReference type="ARBA" id="ARBA00023002"/>
    </source>
</evidence>
<dbReference type="SUPFAM" id="SSF56796">
    <property type="entry name" value="Dehydroquinate synthase-like"/>
    <property type="match status" value="1"/>
</dbReference>
<dbReference type="Gene3D" id="1.20.1090.10">
    <property type="entry name" value="Dehydroquinate synthase-like - alpha domain"/>
    <property type="match status" value="1"/>
</dbReference>
<evidence type="ECO:0000259" key="10">
    <source>
        <dbReference type="Pfam" id="PF25137"/>
    </source>
</evidence>
<dbReference type="PROSITE" id="PS00913">
    <property type="entry name" value="ADH_IRON_1"/>
    <property type="match status" value="1"/>
</dbReference>
<dbReference type="GO" id="GO:0046872">
    <property type="term" value="F:metal ion binding"/>
    <property type="evidence" value="ECO:0007669"/>
    <property type="project" value="InterPro"/>
</dbReference>
<dbReference type="CDD" id="cd08193">
    <property type="entry name" value="HVD"/>
    <property type="match status" value="1"/>
</dbReference>
<dbReference type="InterPro" id="IPR056798">
    <property type="entry name" value="ADH_Fe_C"/>
</dbReference>